<dbReference type="InterPro" id="IPR033985">
    <property type="entry name" value="SusD-like_N"/>
</dbReference>
<dbReference type="STRING" id="926556.Echvi_4372"/>
<dbReference type="Gene3D" id="1.25.40.390">
    <property type="match status" value="1"/>
</dbReference>
<keyword evidence="10" id="KW-1185">Reference proteome</keyword>
<sequence>MKKITPYPIAIMIISIVHLLTACDSFLDEKPNTGLVVPDNLEDIQALLDNDYVMNRNADLGEIASDDYTITRAEWDSWSETARNAHIWNDQVFPSGRSVAWNNLYEQVFYANVSIEQLGRIREDSEGQKWEHLYGSALVYRSSAFYNLLRIFTMPFHLAPEELGIPIRLEADVNKLAGRSGISECYQQVIGDLEQALPYLPDKVPVTTRPSKQAVYGLLSRVYLTMGNYEKVLESTGKALDLNAELMDYAALNSSGPFGFTGLNKEIIYCSYFSSGSVAYTSDAFIVPELYDEYGPGDLRKDLFFTAPNEEGQVKFKGTYMGNLYQFDGIATDELLLSRAEAAVRLGDDALALGCLNELLEHRYEDGAFEEVSGLAGEELLGKVLRERRKELVFRGLRWEDLRRLSGSRYEKTIVRQLGDLTYRLNPGDAKYAFPIPMDEIQMNGIPQNPR</sequence>
<evidence type="ECO:0000256" key="4">
    <source>
        <dbReference type="ARBA" id="ARBA00023136"/>
    </source>
</evidence>
<organism evidence="9 10">
    <name type="scientific">Echinicola vietnamensis (strain DSM 17526 / LMG 23754 / KMM 6221)</name>
    <dbReference type="NCBI Taxonomy" id="926556"/>
    <lineage>
        <taxon>Bacteria</taxon>
        <taxon>Pseudomonadati</taxon>
        <taxon>Bacteroidota</taxon>
        <taxon>Cytophagia</taxon>
        <taxon>Cytophagales</taxon>
        <taxon>Cyclobacteriaceae</taxon>
        <taxon>Echinicola</taxon>
    </lineage>
</organism>
<evidence type="ECO:0000259" key="7">
    <source>
        <dbReference type="Pfam" id="PF07980"/>
    </source>
</evidence>
<dbReference type="GO" id="GO:0009279">
    <property type="term" value="C:cell outer membrane"/>
    <property type="evidence" value="ECO:0007669"/>
    <property type="project" value="UniProtKB-SubCell"/>
</dbReference>
<proteinExistence type="inferred from homology"/>
<dbReference type="PROSITE" id="PS51257">
    <property type="entry name" value="PROKAR_LIPOPROTEIN"/>
    <property type="match status" value="1"/>
</dbReference>
<keyword evidence="3" id="KW-0732">Signal</keyword>
<dbReference type="eggNOG" id="COG1834">
    <property type="taxonomic scope" value="Bacteria"/>
</dbReference>
<dbReference type="InterPro" id="IPR012944">
    <property type="entry name" value="SusD_RagB_dom"/>
</dbReference>
<dbReference type="PROSITE" id="PS50005">
    <property type="entry name" value="TPR"/>
    <property type="match status" value="1"/>
</dbReference>
<evidence type="ECO:0000259" key="8">
    <source>
        <dbReference type="Pfam" id="PF14322"/>
    </source>
</evidence>
<evidence type="ECO:0000256" key="2">
    <source>
        <dbReference type="ARBA" id="ARBA00006275"/>
    </source>
</evidence>
<dbReference type="OrthoDB" id="653598at2"/>
<dbReference type="InterPro" id="IPR011990">
    <property type="entry name" value="TPR-like_helical_dom_sf"/>
</dbReference>
<accession>L0G6E4</accession>
<keyword evidence="5" id="KW-0998">Cell outer membrane</keyword>
<gene>
    <name evidence="9" type="ordered locus">Echvi_4372</name>
</gene>
<feature type="repeat" description="TPR" evidence="6">
    <location>
        <begin position="213"/>
        <end position="246"/>
    </location>
</feature>
<feature type="domain" description="SusD-like N-terminal" evidence="8">
    <location>
        <begin position="26"/>
        <end position="224"/>
    </location>
</feature>
<evidence type="ECO:0000256" key="6">
    <source>
        <dbReference type="PROSITE-ProRule" id="PRU00339"/>
    </source>
</evidence>
<evidence type="ECO:0000256" key="1">
    <source>
        <dbReference type="ARBA" id="ARBA00004442"/>
    </source>
</evidence>
<dbReference type="RefSeq" id="WP_015268082.1">
    <property type="nucleotide sequence ID" value="NC_019904.1"/>
</dbReference>
<name>L0G6E4_ECHVK</name>
<dbReference type="Proteomes" id="UP000010796">
    <property type="component" value="Chromosome"/>
</dbReference>
<reference evidence="10" key="1">
    <citation type="submission" date="2012-02" db="EMBL/GenBank/DDBJ databases">
        <title>The complete genome of Echinicola vietnamensis DSM 17526.</title>
        <authorList>
            <person name="Lucas S."/>
            <person name="Copeland A."/>
            <person name="Lapidus A."/>
            <person name="Glavina del Rio T."/>
            <person name="Dalin E."/>
            <person name="Tice H."/>
            <person name="Bruce D."/>
            <person name="Goodwin L."/>
            <person name="Pitluck S."/>
            <person name="Peters L."/>
            <person name="Ovchinnikova G."/>
            <person name="Teshima H."/>
            <person name="Kyrpides N."/>
            <person name="Mavromatis K."/>
            <person name="Ivanova N."/>
            <person name="Brettin T."/>
            <person name="Detter J.C."/>
            <person name="Han C."/>
            <person name="Larimer F."/>
            <person name="Land M."/>
            <person name="Hauser L."/>
            <person name="Markowitz V."/>
            <person name="Cheng J.-F."/>
            <person name="Hugenholtz P."/>
            <person name="Woyke T."/>
            <person name="Wu D."/>
            <person name="Brambilla E."/>
            <person name="Klenk H.-P."/>
            <person name="Eisen J.A."/>
        </authorList>
    </citation>
    <scope>NUCLEOTIDE SEQUENCE [LARGE SCALE GENOMIC DNA]</scope>
    <source>
        <strain evidence="10">DSM 17526 / LMG 23754 / KMM 6221</strain>
    </source>
</reference>
<dbReference type="InterPro" id="IPR019734">
    <property type="entry name" value="TPR_rpt"/>
</dbReference>
<comment type="similarity">
    <text evidence="2">Belongs to the SusD family.</text>
</comment>
<comment type="subcellular location">
    <subcellularLocation>
        <location evidence="1">Cell outer membrane</location>
    </subcellularLocation>
</comment>
<dbReference type="Pfam" id="PF14322">
    <property type="entry name" value="SusD-like_3"/>
    <property type="match status" value="1"/>
</dbReference>
<dbReference type="PATRIC" id="fig|926556.3.peg.4616"/>
<protein>
    <submittedName>
        <fullName evidence="9">RagB/SusD family protein</fullName>
    </submittedName>
</protein>
<dbReference type="Pfam" id="PF07980">
    <property type="entry name" value="SusD_RagB"/>
    <property type="match status" value="1"/>
</dbReference>
<dbReference type="AlphaFoldDB" id="L0G6E4"/>
<dbReference type="KEGG" id="evi:Echvi_4372"/>
<dbReference type="SUPFAM" id="SSF48452">
    <property type="entry name" value="TPR-like"/>
    <property type="match status" value="1"/>
</dbReference>
<feature type="domain" description="RagB/SusD" evidence="7">
    <location>
        <begin position="334"/>
        <end position="449"/>
    </location>
</feature>
<keyword evidence="4" id="KW-0472">Membrane</keyword>
<dbReference type="HOGENOM" id="CLU_015553_3_0_10"/>
<keyword evidence="6" id="KW-0802">TPR repeat</keyword>
<evidence type="ECO:0000313" key="9">
    <source>
        <dbReference type="EMBL" id="AGA80556.1"/>
    </source>
</evidence>
<evidence type="ECO:0000313" key="10">
    <source>
        <dbReference type="Proteomes" id="UP000010796"/>
    </source>
</evidence>
<evidence type="ECO:0000256" key="3">
    <source>
        <dbReference type="ARBA" id="ARBA00022729"/>
    </source>
</evidence>
<evidence type="ECO:0000256" key="5">
    <source>
        <dbReference type="ARBA" id="ARBA00023237"/>
    </source>
</evidence>
<dbReference type="EMBL" id="CP003346">
    <property type="protein sequence ID" value="AGA80556.1"/>
    <property type="molecule type" value="Genomic_DNA"/>
</dbReference>